<accession>A0A2P2LK65</accession>
<sequence>MQLMLLTSLGVVVRPLFCERYQKMVLKSLFQIKNLWQHLMLLYLSMMVLTNTHGKDQVNCSWRWPGKEKKVGMVCLVYLLLLRMTWIHTRWQYKIH</sequence>
<name>A0A2P2LK65_RHIMU</name>
<dbReference type="AlphaFoldDB" id="A0A2P2LK65"/>
<organism evidence="1">
    <name type="scientific">Rhizophora mucronata</name>
    <name type="common">Asiatic mangrove</name>
    <dbReference type="NCBI Taxonomy" id="61149"/>
    <lineage>
        <taxon>Eukaryota</taxon>
        <taxon>Viridiplantae</taxon>
        <taxon>Streptophyta</taxon>
        <taxon>Embryophyta</taxon>
        <taxon>Tracheophyta</taxon>
        <taxon>Spermatophyta</taxon>
        <taxon>Magnoliopsida</taxon>
        <taxon>eudicotyledons</taxon>
        <taxon>Gunneridae</taxon>
        <taxon>Pentapetalae</taxon>
        <taxon>rosids</taxon>
        <taxon>fabids</taxon>
        <taxon>Malpighiales</taxon>
        <taxon>Rhizophoraceae</taxon>
        <taxon>Rhizophora</taxon>
    </lineage>
</organism>
<dbReference type="EMBL" id="GGEC01037879">
    <property type="protein sequence ID" value="MBX18363.1"/>
    <property type="molecule type" value="Transcribed_RNA"/>
</dbReference>
<protein>
    <submittedName>
        <fullName evidence="1">Mitochondrial Rho GTPase</fullName>
    </submittedName>
</protein>
<evidence type="ECO:0000313" key="1">
    <source>
        <dbReference type="EMBL" id="MBX18363.1"/>
    </source>
</evidence>
<proteinExistence type="predicted"/>
<reference evidence="1" key="1">
    <citation type="submission" date="2018-02" db="EMBL/GenBank/DDBJ databases">
        <title>Rhizophora mucronata_Transcriptome.</title>
        <authorList>
            <person name="Meera S.P."/>
            <person name="Sreeshan A."/>
            <person name="Augustine A."/>
        </authorList>
    </citation>
    <scope>NUCLEOTIDE SEQUENCE</scope>
    <source>
        <tissue evidence="1">Leaf</tissue>
    </source>
</reference>